<sequence>MSAIQGKRIIYLYRILKDAATDDATALAFTTENERTKSRDADTTETKDGPIRTPGALETEITATAIFSSESDEMITKLEKAVDDSDKVEIWEVNLDNPGTSDNAGKFAAKYFQGYVTEFGLTSSAEDHAEASLTFGIEGTGADGYATVSDEQQEIASYVFADTEKTGA</sequence>
<protein>
    <submittedName>
        <fullName evidence="2">Phage major tail protein, TP901-1 family</fullName>
    </submittedName>
</protein>
<evidence type="ECO:0000313" key="2">
    <source>
        <dbReference type="EMBL" id="MBM6949351.1"/>
    </source>
</evidence>
<organism evidence="2 3">
    <name type="scientific">Mordavella massiliensis</name>
    <dbReference type="NCBI Taxonomy" id="1871024"/>
    <lineage>
        <taxon>Bacteria</taxon>
        <taxon>Bacillati</taxon>
        <taxon>Bacillota</taxon>
        <taxon>Clostridia</taxon>
        <taxon>Eubacteriales</taxon>
        <taxon>Clostridiaceae</taxon>
        <taxon>Mordavella</taxon>
    </lineage>
</organism>
<dbReference type="Pfam" id="PF06199">
    <property type="entry name" value="Phage_tail_2"/>
    <property type="match status" value="1"/>
</dbReference>
<reference evidence="2" key="1">
    <citation type="submission" date="2020-08" db="EMBL/GenBank/DDBJ databases">
        <authorList>
            <person name="Cejkova D."/>
            <person name="Kubasova T."/>
            <person name="Jahodarova E."/>
            <person name="Rychlik I."/>
        </authorList>
    </citation>
    <scope>NUCLEOTIDE SEQUENCE</scope>
    <source>
        <strain evidence="2">An582</strain>
    </source>
</reference>
<evidence type="ECO:0000313" key="3">
    <source>
        <dbReference type="Proteomes" id="UP000705508"/>
    </source>
</evidence>
<dbReference type="EMBL" id="JACJKS010000023">
    <property type="protein sequence ID" value="MBM6949351.1"/>
    <property type="molecule type" value="Genomic_DNA"/>
</dbReference>
<dbReference type="PRINTS" id="PR01997">
    <property type="entry name" value="MTP2FAMILY"/>
</dbReference>
<dbReference type="PRINTS" id="PR01998">
    <property type="entry name" value="MTP2STAPHYLO"/>
</dbReference>
<dbReference type="NCBIfam" id="TIGR02126">
    <property type="entry name" value="phgtail_TP901_1"/>
    <property type="match status" value="1"/>
</dbReference>
<accession>A0A938XDB1</accession>
<dbReference type="Proteomes" id="UP000705508">
    <property type="component" value="Unassembled WGS sequence"/>
</dbReference>
<dbReference type="RefSeq" id="WP_204907349.1">
    <property type="nucleotide sequence ID" value="NZ_JACJKS010000023.1"/>
</dbReference>
<reference evidence="2" key="2">
    <citation type="journal article" date="2021" name="Sci. Rep.">
        <title>The distribution of antibiotic resistance genes in chicken gut microbiota commensals.</title>
        <authorList>
            <person name="Juricova H."/>
            <person name="Matiasovicova J."/>
            <person name="Kubasova T."/>
            <person name="Cejkova D."/>
            <person name="Rychlik I."/>
        </authorList>
    </citation>
    <scope>NUCLEOTIDE SEQUENCE</scope>
    <source>
        <strain evidence="2">An582</strain>
    </source>
</reference>
<proteinExistence type="predicted"/>
<dbReference type="InterPro" id="IPR011855">
    <property type="entry name" value="Phgtail_TP901_1"/>
</dbReference>
<feature type="region of interest" description="Disordered" evidence="1">
    <location>
        <begin position="32"/>
        <end position="53"/>
    </location>
</feature>
<gene>
    <name evidence="2" type="ORF">H6A20_11950</name>
</gene>
<feature type="compositionally biased region" description="Basic and acidic residues" evidence="1">
    <location>
        <begin position="32"/>
        <end position="50"/>
    </location>
</feature>
<evidence type="ECO:0000256" key="1">
    <source>
        <dbReference type="SAM" id="MobiDB-lite"/>
    </source>
</evidence>
<comment type="caution">
    <text evidence="2">The sequence shown here is derived from an EMBL/GenBank/DDBJ whole genome shotgun (WGS) entry which is preliminary data.</text>
</comment>
<dbReference type="InterPro" id="IPR022345">
    <property type="entry name" value="Phage_69_Orf23_MTP"/>
</dbReference>
<dbReference type="AlphaFoldDB" id="A0A938XDB1"/>
<name>A0A938XDB1_9CLOT</name>